<reference evidence="3" key="1">
    <citation type="journal article" date="2019" name="IScience">
        <title>Narwhal Genome Reveals Long-Term Low Genetic Diversity despite Current Large Abundance Size.</title>
        <authorList>
            <person name="Westbury M.V."/>
            <person name="Petersen B."/>
            <person name="Garde E."/>
            <person name="Heide-Jorgensen M.P."/>
            <person name="Lorenzen E.D."/>
        </authorList>
    </citation>
    <scope>NUCLEOTIDE SEQUENCE [LARGE SCALE GENOMIC DNA]</scope>
</reference>
<organism evidence="2 3">
    <name type="scientific">Monodon monoceros</name>
    <name type="common">Narwhal</name>
    <name type="synonym">Ceratodon monodon</name>
    <dbReference type="NCBI Taxonomy" id="40151"/>
    <lineage>
        <taxon>Eukaryota</taxon>
        <taxon>Metazoa</taxon>
        <taxon>Chordata</taxon>
        <taxon>Craniata</taxon>
        <taxon>Vertebrata</taxon>
        <taxon>Euteleostomi</taxon>
        <taxon>Mammalia</taxon>
        <taxon>Eutheria</taxon>
        <taxon>Laurasiatheria</taxon>
        <taxon>Artiodactyla</taxon>
        <taxon>Whippomorpha</taxon>
        <taxon>Cetacea</taxon>
        <taxon>Odontoceti</taxon>
        <taxon>Monodontidae</taxon>
        <taxon>Monodon</taxon>
    </lineage>
</organism>
<protein>
    <submittedName>
        <fullName evidence="2">Uncharacterized protein</fullName>
    </submittedName>
</protein>
<keyword evidence="1" id="KW-1133">Transmembrane helix</keyword>
<feature type="transmembrane region" description="Helical" evidence="1">
    <location>
        <begin position="65"/>
        <end position="83"/>
    </location>
</feature>
<dbReference type="Proteomes" id="UP000308365">
    <property type="component" value="Unassembled WGS sequence"/>
</dbReference>
<sequence length="93" mass="10260">MAPLQKQHTLSSEFIVLGFGDLAELQISLFGLFLIMHLVTLAGHTTLALITLFDSAYFLLRNLSTIEIGYIWAIVPSMLASFLSGSQRMPFLG</sequence>
<evidence type="ECO:0000256" key="1">
    <source>
        <dbReference type="SAM" id="Phobius"/>
    </source>
</evidence>
<dbReference type="PANTHER" id="PTHR26453">
    <property type="entry name" value="OLFACTORY RECEPTOR"/>
    <property type="match status" value="1"/>
</dbReference>
<keyword evidence="1" id="KW-0472">Membrane</keyword>
<name>A0A4U1EAW5_MONMO</name>
<dbReference type="EMBL" id="RWIC01007270">
    <property type="protein sequence ID" value="TKC33299.1"/>
    <property type="molecule type" value="Genomic_DNA"/>
</dbReference>
<evidence type="ECO:0000313" key="2">
    <source>
        <dbReference type="EMBL" id="TKC33299.1"/>
    </source>
</evidence>
<comment type="caution">
    <text evidence="2">The sequence shown here is derived from an EMBL/GenBank/DDBJ whole genome shotgun (WGS) entry which is preliminary data.</text>
</comment>
<proteinExistence type="predicted"/>
<evidence type="ECO:0000313" key="3">
    <source>
        <dbReference type="Proteomes" id="UP000308365"/>
    </source>
</evidence>
<feature type="transmembrane region" description="Helical" evidence="1">
    <location>
        <begin position="27"/>
        <end position="53"/>
    </location>
</feature>
<accession>A0A4U1EAW5</accession>
<gene>
    <name evidence="2" type="ORF">EI555_003959</name>
</gene>
<keyword evidence="1" id="KW-0812">Transmembrane</keyword>
<dbReference type="AlphaFoldDB" id="A0A4U1EAW5"/>
<dbReference type="SUPFAM" id="SSF81321">
    <property type="entry name" value="Family A G protein-coupled receptor-like"/>
    <property type="match status" value="1"/>
</dbReference>